<organism evidence="5 6">
    <name type="scientific">Austwickia chelonae NBRC 105200</name>
    <dbReference type="NCBI Taxonomy" id="1184607"/>
    <lineage>
        <taxon>Bacteria</taxon>
        <taxon>Bacillati</taxon>
        <taxon>Actinomycetota</taxon>
        <taxon>Actinomycetes</taxon>
        <taxon>Micrococcales</taxon>
        <taxon>Dermatophilaceae</taxon>
        <taxon>Austwickia</taxon>
    </lineage>
</organism>
<keyword evidence="2" id="KW-0813">Transport</keyword>
<dbReference type="Gene3D" id="3.40.190.10">
    <property type="entry name" value="Periplasmic binding protein-like II"/>
    <property type="match status" value="1"/>
</dbReference>
<dbReference type="Pfam" id="PF01547">
    <property type="entry name" value="SBP_bac_1"/>
    <property type="match status" value="1"/>
</dbReference>
<reference evidence="5 6" key="1">
    <citation type="submission" date="2012-08" db="EMBL/GenBank/DDBJ databases">
        <title>Whole genome shotgun sequence of Austwickia chelonae NBRC 105200.</title>
        <authorList>
            <person name="Yoshida I."/>
            <person name="Hosoyama A."/>
            <person name="Tsuchikane K."/>
            <person name="Katsumata H."/>
            <person name="Ando Y."/>
            <person name="Ohji S."/>
            <person name="Hamada M."/>
            <person name="Tamura T."/>
            <person name="Yamazoe A."/>
            <person name="Yamazaki S."/>
            <person name="Fujita N."/>
        </authorList>
    </citation>
    <scope>NUCLEOTIDE SEQUENCE [LARGE SCALE GENOMIC DNA]</scope>
    <source>
        <strain evidence="5 6">NBRC 105200</strain>
    </source>
</reference>
<keyword evidence="6" id="KW-1185">Reference proteome</keyword>
<sequence length="430" mass="47178">MGPSSLRRLTMTRRRLLTLTGGMMIAGAVGACGDANQTERVGRTAGHPGPSLTQWFHQYGEQGTRQAMERYATTYPAAEVSTVWKGDEYDTSVVTALYLNDAPDVFEYGSGPTIDLVKSGQVADLTDLFGGLKGDFHSQILERMIYQGKIWAVPQVLDMQLLVYRKSMLQKSGVEPPRTMDALLSAAEKTTSGKVKGLFIGNDAGAGLMGGPMLRSAGLDLLSRDGQIAFDDPKAAEAVSLLRKLYTSGSLLTGAKKDWWSPEAFTQGLTAMQFTGLWNLPELLRSLGDDFGVLPWPAMDGGHDNVVVSAYGACVNARGKNVEAAKKYVKWLWVEQEAKQIDWATSYGLHIPARNSVAEKSEKLRTGPAQEAVRLAKEKGYVQRHILWSRRCQTSFHDMMTRVIREGSPAEKELDSVKKIVDAELKRVAD</sequence>
<dbReference type="RefSeq" id="WP_006503457.1">
    <property type="nucleotide sequence ID" value="NZ_BAGZ01000016.1"/>
</dbReference>
<gene>
    <name evidence="5" type="ORF">AUCHE_16_01200</name>
</gene>
<dbReference type="InterPro" id="IPR006059">
    <property type="entry name" value="SBP"/>
</dbReference>
<name>K6VTN7_9MICO</name>
<dbReference type="GO" id="GO:0015768">
    <property type="term" value="P:maltose transport"/>
    <property type="evidence" value="ECO:0007669"/>
    <property type="project" value="TreeGrafter"/>
</dbReference>
<dbReference type="GO" id="GO:1901982">
    <property type="term" value="F:maltose binding"/>
    <property type="evidence" value="ECO:0007669"/>
    <property type="project" value="TreeGrafter"/>
</dbReference>
<evidence type="ECO:0000256" key="3">
    <source>
        <dbReference type="ARBA" id="ARBA00022729"/>
    </source>
</evidence>
<feature type="chain" id="PRO_5003895662" evidence="4">
    <location>
        <begin position="32"/>
        <end position="430"/>
    </location>
</feature>
<comment type="similarity">
    <text evidence="1">Belongs to the bacterial solute-binding protein 1 family.</text>
</comment>
<dbReference type="STRING" id="100225.SAMN05421595_2354"/>
<dbReference type="Proteomes" id="UP000008495">
    <property type="component" value="Unassembled WGS sequence"/>
</dbReference>
<evidence type="ECO:0000256" key="1">
    <source>
        <dbReference type="ARBA" id="ARBA00008520"/>
    </source>
</evidence>
<proteinExistence type="inferred from homology"/>
<dbReference type="eggNOG" id="COG1653">
    <property type="taxonomic scope" value="Bacteria"/>
</dbReference>
<dbReference type="PANTHER" id="PTHR30061:SF50">
    <property type="entry name" value="MALTOSE_MALTODEXTRIN-BINDING PERIPLASMIC PROTEIN"/>
    <property type="match status" value="1"/>
</dbReference>
<evidence type="ECO:0000313" key="5">
    <source>
        <dbReference type="EMBL" id="GAB78700.1"/>
    </source>
</evidence>
<evidence type="ECO:0000313" key="6">
    <source>
        <dbReference type="Proteomes" id="UP000008495"/>
    </source>
</evidence>
<dbReference type="SUPFAM" id="SSF53850">
    <property type="entry name" value="Periplasmic binding protein-like II"/>
    <property type="match status" value="1"/>
</dbReference>
<dbReference type="GO" id="GO:0055052">
    <property type="term" value="C:ATP-binding cassette (ABC) transporter complex, substrate-binding subunit-containing"/>
    <property type="evidence" value="ECO:0007669"/>
    <property type="project" value="TreeGrafter"/>
</dbReference>
<dbReference type="EMBL" id="BAGZ01000016">
    <property type="protein sequence ID" value="GAB78700.1"/>
    <property type="molecule type" value="Genomic_DNA"/>
</dbReference>
<accession>K6VTN7</accession>
<dbReference type="GO" id="GO:0042956">
    <property type="term" value="P:maltodextrin transmembrane transport"/>
    <property type="evidence" value="ECO:0007669"/>
    <property type="project" value="TreeGrafter"/>
</dbReference>
<dbReference type="CDD" id="cd13585">
    <property type="entry name" value="PBP2_TMBP_like"/>
    <property type="match status" value="1"/>
</dbReference>
<dbReference type="OrthoDB" id="9780991at2"/>
<keyword evidence="3 4" id="KW-0732">Signal</keyword>
<evidence type="ECO:0000256" key="2">
    <source>
        <dbReference type="ARBA" id="ARBA00022448"/>
    </source>
</evidence>
<evidence type="ECO:0000256" key="4">
    <source>
        <dbReference type="SAM" id="SignalP"/>
    </source>
</evidence>
<comment type="caution">
    <text evidence="5">The sequence shown here is derived from an EMBL/GenBank/DDBJ whole genome shotgun (WGS) entry which is preliminary data.</text>
</comment>
<dbReference type="PANTHER" id="PTHR30061">
    <property type="entry name" value="MALTOSE-BINDING PERIPLASMIC PROTEIN"/>
    <property type="match status" value="1"/>
</dbReference>
<feature type="signal peptide" evidence="4">
    <location>
        <begin position="1"/>
        <end position="31"/>
    </location>
</feature>
<protein>
    <submittedName>
        <fullName evidence="5">Putative ABC transporter substrate-binding protein</fullName>
    </submittedName>
</protein>
<dbReference type="AlphaFoldDB" id="K6VTN7"/>
<dbReference type="PROSITE" id="PS51257">
    <property type="entry name" value="PROKAR_LIPOPROTEIN"/>
    <property type="match status" value="1"/>
</dbReference>